<sequence>MNRLRGRGRTGGLRYGANLLGQAAGRGVYLAAGFAAFVMVGHAVGPEALGRYGLALAVLAVALIAADFGTTLTFGARLGAGAPEMRAVEFGRMISARLLLGVTTGALLFCALPLLPAEIRPALALAAVLMPLAAARFLDSLFQVCGRPGWSVWPSLANATTLVGGTALALWLQWPEAALSVVAVTSGIVYGAVGLVLAARLVPVRPASVAHGWATVRAAAGVGISNALGSLNGRISLIMLAALAGAAELGQFTAGFRFFELGAAVAITLCAPLVPVFGRAVGPLEAGRPRSGTDRLRASVRPALTLILATAIAGTVAACAVAEPLVRFVFGPDFAAAAPVLRIAAAMSALLIAATVLFAGLVPLGRTGFAVRGSAAACATNLAACAVLIPLDPLLGAAWAALLAEVAMLAVVAHAFWREAGPPLALADVPTVLGPGLVTALVWAAGPAALAPLTVPAAAGLSAAVAAWLCLRRRAPADPPTDPLALSIPEASS</sequence>
<keyword evidence="4 6" id="KW-1133">Transmembrane helix</keyword>
<comment type="caution">
    <text evidence="7">The sequence shown here is derived from an EMBL/GenBank/DDBJ whole genome shotgun (WGS) entry which is preliminary data.</text>
</comment>
<accession>A0ABV1QYV4</accession>
<dbReference type="PANTHER" id="PTHR30250">
    <property type="entry name" value="PST FAMILY PREDICTED COLANIC ACID TRANSPORTER"/>
    <property type="match status" value="1"/>
</dbReference>
<comment type="subcellular location">
    <subcellularLocation>
        <location evidence="1">Cell membrane</location>
        <topology evidence="1">Multi-pass membrane protein</topology>
    </subcellularLocation>
</comment>
<keyword evidence="2" id="KW-1003">Cell membrane</keyword>
<evidence type="ECO:0000256" key="3">
    <source>
        <dbReference type="ARBA" id="ARBA00022692"/>
    </source>
</evidence>
<organism evidence="7 8">
    <name type="scientific">Methylobacterium brachiatum</name>
    <dbReference type="NCBI Taxonomy" id="269660"/>
    <lineage>
        <taxon>Bacteria</taxon>
        <taxon>Pseudomonadati</taxon>
        <taxon>Pseudomonadota</taxon>
        <taxon>Alphaproteobacteria</taxon>
        <taxon>Hyphomicrobiales</taxon>
        <taxon>Methylobacteriaceae</taxon>
        <taxon>Methylobacterium</taxon>
    </lineage>
</organism>
<dbReference type="InterPro" id="IPR002797">
    <property type="entry name" value="Polysacc_synth"/>
</dbReference>
<dbReference type="EMBL" id="JBELQD010000003">
    <property type="protein sequence ID" value="MER2287681.1"/>
    <property type="molecule type" value="Genomic_DNA"/>
</dbReference>
<feature type="transmembrane region" description="Helical" evidence="6">
    <location>
        <begin position="369"/>
        <end position="391"/>
    </location>
</feature>
<evidence type="ECO:0000313" key="7">
    <source>
        <dbReference type="EMBL" id="MER2287681.1"/>
    </source>
</evidence>
<keyword evidence="5 6" id="KW-0472">Membrane</keyword>
<proteinExistence type="predicted"/>
<evidence type="ECO:0000256" key="5">
    <source>
        <dbReference type="ARBA" id="ARBA00023136"/>
    </source>
</evidence>
<keyword evidence="8" id="KW-1185">Reference proteome</keyword>
<feature type="transmembrane region" description="Helical" evidence="6">
    <location>
        <begin position="261"/>
        <end position="282"/>
    </location>
</feature>
<dbReference type="Proteomes" id="UP001432995">
    <property type="component" value="Unassembled WGS sequence"/>
</dbReference>
<dbReference type="InterPro" id="IPR050833">
    <property type="entry name" value="Poly_Biosynth_Transport"/>
</dbReference>
<feature type="transmembrane region" description="Helical" evidence="6">
    <location>
        <begin position="397"/>
        <end position="417"/>
    </location>
</feature>
<feature type="transmembrane region" description="Helical" evidence="6">
    <location>
        <begin position="28"/>
        <end position="46"/>
    </location>
</feature>
<evidence type="ECO:0000313" key="8">
    <source>
        <dbReference type="Proteomes" id="UP001432995"/>
    </source>
</evidence>
<feature type="transmembrane region" description="Helical" evidence="6">
    <location>
        <begin position="96"/>
        <end position="115"/>
    </location>
</feature>
<feature type="transmembrane region" description="Helical" evidence="6">
    <location>
        <begin position="150"/>
        <end position="171"/>
    </location>
</feature>
<evidence type="ECO:0000256" key="4">
    <source>
        <dbReference type="ARBA" id="ARBA00022989"/>
    </source>
</evidence>
<dbReference type="RefSeq" id="WP_350377327.1">
    <property type="nucleotide sequence ID" value="NZ_JBELQD010000003.1"/>
</dbReference>
<reference evidence="7" key="1">
    <citation type="submission" date="2024-06" db="EMBL/GenBank/DDBJ databases">
        <authorList>
            <person name="Campbell A.G."/>
        </authorList>
    </citation>
    <scope>NUCLEOTIDE SEQUENCE</scope>
    <source>
        <strain evidence="7">EM17</strain>
    </source>
</reference>
<evidence type="ECO:0000256" key="1">
    <source>
        <dbReference type="ARBA" id="ARBA00004651"/>
    </source>
</evidence>
<evidence type="ECO:0000256" key="6">
    <source>
        <dbReference type="SAM" id="Phobius"/>
    </source>
</evidence>
<feature type="transmembrane region" description="Helical" evidence="6">
    <location>
        <begin position="343"/>
        <end position="362"/>
    </location>
</feature>
<feature type="transmembrane region" description="Helical" evidence="6">
    <location>
        <begin position="121"/>
        <end position="138"/>
    </location>
</feature>
<dbReference type="PANTHER" id="PTHR30250:SF11">
    <property type="entry name" value="O-ANTIGEN TRANSPORTER-RELATED"/>
    <property type="match status" value="1"/>
</dbReference>
<evidence type="ECO:0000256" key="2">
    <source>
        <dbReference type="ARBA" id="ARBA00022475"/>
    </source>
</evidence>
<name>A0ABV1QYV4_9HYPH</name>
<keyword evidence="3 6" id="KW-0812">Transmembrane</keyword>
<gene>
    <name evidence="7" type="ORF">ABS770_05370</name>
</gene>
<feature type="transmembrane region" description="Helical" evidence="6">
    <location>
        <begin position="303"/>
        <end position="323"/>
    </location>
</feature>
<feature type="transmembrane region" description="Helical" evidence="6">
    <location>
        <begin position="235"/>
        <end position="255"/>
    </location>
</feature>
<feature type="transmembrane region" description="Helical" evidence="6">
    <location>
        <begin position="424"/>
        <end position="444"/>
    </location>
</feature>
<feature type="transmembrane region" description="Helical" evidence="6">
    <location>
        <begin position="52"/>
        <end position="75"/>
    </location>
</feature>
<dbReference type="Pfam" id="PF01943">
    <property type="entry name" value="Polysacc_synt"/>
    <property type="match status" value="1"/>
</dbReference>
<feature type="transmembrane region" description="Helical" evidence="6">
    <location>
        <begin position="450"/>
        <end position="471"/>
    </location>
</feature>
<feature type="transmembrane region" description="Helical" evidence="6">
    <location>
        <begin position="177"/>
        <end position="198"/>
    </location>
</feature>
<protein>
    <submittedName>
        <fullName evidence="7">Oligosaccharide flippase family protein</fullName>
    </submittedName>
</protein>